<evidence type="ECO:0000256" key="1">
    <source>
        <dbReference type="ARBA" id="ARBA00004477"/>
    </source>
</evidence>
<feature type="transmembrane region" description="Helical" evidence="12">
    <location>
        <begin position="249"/>
        <end position="274"/>
    </location>
</feature>
<dbReference type="EMBL" id="PXOA01000652">
    <property type="protein sequence ID" value="RFU73421.1"/>
    <property type="molecule type" value="Genomic_DNA"/>
</dbReference>
<accession>A0A395NC01</accession>
<dbReference type="Pfam" id="PF03901">
    <property type="entry name" value="Glyco_transf_22"/>
    <property type="match status" value="1"/>
</dbReference>
<keyword evidence="10 12" id="KW-0472">Membrane</keyword>
<dbReference type="EC" id="2.4.1.-" evidence="12"/>
<reference evidence="14 15" key="1">
    <citation type="journal article" date="2018" name="PLoS Pathog.">
        <title>Evolution of structural diversity of trichothecenes, a family of toxins produced by plant pathogenic and entomopathogenic fungi.</title>
        <authorList>
            <person name="Proctor R.H."/>
            <person name="McCormick S.P."/>
            <person name="Kim H.S."/>
            <person name="Cardoza R.E."/>
            <person name="Stanley A.M."/>
            <person name="Lindo L."/>
            <person name="Kelly A."/>
            <person name="Brown D.W."/>
            <person name="Lee T."/>
            <person name="Vaughan M.M."/>
            <person name="Alexander N.J."/>
            <person name="Busman M."/>
            <person name="Gutierrez S."/>
        </authorList>
    </citation>
    <scope>NUCLEOTIDE SEQUENCE [LARGE SCALE GENOMIC DNA]</scope>
    <source>
        <strain evidence="14 15">IBT 40837</strain>
    </source>
</reference>
<keyword evidence="6 14" id="KW-0808">Transferase</keyword>
<evidence type="ECO:0000256" key="6">
    <source>
        <dbReference type="ARBA" id="ARBA00022679"/>
    </source>
</evidence>
<evidence type="ECO:0000313" key="15">
    <source>
        <dbReference type="Proteomes" id="UP000266272"/>
    </source>
</evidence>
<evidence type="ECO:0000256" key="9">
    <source>
        <dbReference type="ARBA" id="ARBA00022989"/>
    </source>
</evidence>
<comment type="pathway">
    <text evidence="2">Glycolipid biosynthesis; glycosylphosphatidylinositol-anchor biosynthesis.</text>
</comment>
<dbReference type="OrthoDB" id="416834at2759"/>
<proteinExistence type="inferred from homology"/>
<dbReference type="PANTHER" id="PTHR22760">
    <property type="entry name" value="GLYCOSYLTRANSFERASE"/>
    <property type="match status" value="1"/>
</dbReference>
<evidence type="ECO:0000256" key="8">
    <source>
        <dbReference type="ARBA" id="ARBA00022824"/>
    </source>
</evidence>
<evidence type="ECO:0000256" key="5">
    <source>
        <dbReference type="ARBA" id="ARBA00022676"/>
    </source>
</evidence>
<comment type="caution">
    <text evidence="14">The sequence shown here is derived from an EMBL/GenBank/DDBJ whole genome shotgun (WGS) entry which is preliminary data.</text>
</comment>
<dbReference type="GO" id="GO:0006506">
    <property type="term" value="P:GPI anchor biosynthetic process"/>
    <property type="evidence" value="ECO:0007669"/>
    <property type="project" value="UniProtKB-UniPathway"/>
</dbReference>
<keyword evidence="7 12" id="KW-0812">Transmembrane</keyword>
<gene>
    <name evidence="14" type="ORF">TARUN_8830</name>
</gene>
<keyword evidence="8 12" id="KW-0256">Endoplasmic reticulum</keyword>
<sequence>MAGHRRVPSASFKGKPRLSPVPLRDIIIIRLVNAWYLATFFQPDEFFQALEPAWRLAFGPGSGAWLTWEWHHQLRSSLHPLLFSGAYMAADRLSAIFPPGNAIRTAIVIAAPRILQAVIAALGDWYTWHLASNVYGSDSNVSFFALFMQLLNPWQWYCSTRTFSNSLETTLTVMALCYWPWQLVGVAPYSIKENSKPFNVLRGKIWRLRASLCLAALAVVLRPTNVLIWLTIVFLALTRITLQGNSPLSFSTILVLFREAILCGSLVVSLSVLADRLYFGFWTFPPYNWLNFNISKSLAVFYGRNPWHYYILQGIPLLCTTGLPFVIPALIKPSSKTNDQANILRTLSYTVLSTVVVLSLISHKEVRFIYPLLPALSVLAAPRAASFFTSVPRASPPPSISSAAQISTPQPSGTKSPTVRRARLRNKPLLLTALGVNIILAGYLSFLHQAAPLNVLSFLRKEYERIHPSAVRAAHETHYGTIPILNATTSSNNTNEDLFALFLMPCHSTPWRSHLVYPGLSAYALTCEPPLLTQPNTPERDLYRDEADRFYDNPIPFLRDELFAPENPVVPVPRYIVGFEGVEPWLREFVSTPEGKSLGMSKLTRVWAGFNGFFNEDWRRAGYIIVWDTGLYE</sequence>
<dbReference type="GO" id="GO:0000026">
    <property type="term" value="F:alpha-1,2-mannosyltransferase activity"/>
    <property type="evidence" value="ECO:0007669"/>
    <property type="project" value="TreeGrafter"/>
</dbReference>
<feature type="transmembrane region" description="Helical" evidence="12">
    <location>
        <begin position="212"/>
        <end position="237"/>
    </location>
</feature>
<name>A0A395NC01_TRIAR</name>
<dbReference type="UniPathway" id="UPA00196"/>
<dbReference type="InterPro" id="IPR005599">
    <property type="entry name" value="GPI_mannosylTrfase"/>
</dbReference>
<keyword evidence="5 12" id="KW-0328">Glycosyltransferase</keyword>
<comment type="function">
    <text evidence="11">Mannosyltransferase involved in glycosylphosphatidylinositol-anchor biosynthesis. Transfers the third mannose to Man2-GlcN-acyl-PI during GPI precursor assembly.</text>
</comment>
<comment type="subcellular location">
    <subcellularLocation>
        <location evidence="1 12">Endoplasmic reticulum membrane</location>
        <topology evidence="1 12">Multi-pass membrane protein</topology>
    </subcellularLocation>
</comment>
<evidence type="ECO:0000313" key="14">
    <source>
        <dbReference type="EMBL" id="RFU73421.1"/>
    </source>
</evidence>
<evidence type="ECO:0000256" key="4">
    <source>
        <dbReference type="ARBA" id="ARBA00022502"/>
    </source>
</evidence>
<dbReference type="Proteomes" id="UP000266272">
    <property type="component" value="Unassembled WGS sequence"/>
</dbReference>
<feature type="transmembrane region" description="Helical" evidence="12">
    <location>
        <begin position="309"/>
        <end position="331"/>
    </location>
</feature>
<keyword evidence="9 12" id="KW-1133">Transmembrane helix</keyword>
<feature type="transmembrane region" description="Helical" evidence="12">
    <location>
        <begin position="429"/>
        <end position="447"/>
    </location>
</feature>
<evidence type="ECO:0000256" key="11">
    <source>
        <dbReference type="ARBA" id="ARBA00024708"/>
    </source>
</evidence>
<comment type="similarity">
    <text evidence="3">Belongs to the glycosyltransferase 22 family. PIGB subfamily.</text>
</comment>
<dbReference type="GO" id="GO:0005789">
    <property type="term" value="C:endoplasmic reticulum membrane"/>
    <property type="evidence" value="ECO:0007669"/>
    <property type="project" value="UniProtKB-SubCell"/>
</dbReference>
<feature type="transmembrane region" description="Helical" evidence="12">
    <location>
        <begin position="343"/>
        <end position="362"/>
    </location>
</feature>
<dbReference type="STRING" id="490622.A0A395NC01"/>
<evidence type="ECO:0000256" key="3">
    <source>
        <dbReference type="ARBA" id="ARBA00006065"/>
    </source>
</evidence>
<evidence type="ECO:0000256" key="2">
    <source>
        <dbReference type="ARBA" id="ARBA00004687"/>
    </source>
</evidence>
<evidence type="ECO:0000256" key="7">
    <source>
        <dbReference type="ARBA" id="ARBA00022692"/>
    </source>
</evidence>
<feature type="compositionally biased region" description="Low complexity" evidence="13">
    <location>
        <begin position="400"/>
        <end position="410"/>
    </location>
</feature>
<keyword evidence="15" id="KW-1185">Reference proteome</keyword>
<keyword evidence="4" id="KW-0337">GPI-anchor biosynthesis</keyword>
<evidence type="ECO:0000256" key="12">
    <source>
        <dbReference type="RuleBase" id="RU363075"/>
    </source>
</evidence>
<evidence type="ECO:0000256" key="13">
    <source>
        <dbReference type="SAM" id="MobiDB-lite"/>
    </source>
</evidence>
<protein>
    <recommendedName>
        <fullName evidence="12">Mannosyltransferase</fullName>
        <ecNumber evidence="12">2.4.1.-</ecNumber>
    </recommendedName>
</protein>
<organism evidence="14 15">
    <name type="scientific">Trichoderma arundinaceum</name>
    <dbReference type="NCBI Taxonomy" id="490622"/>
    <lineage>
        <taxon>Eukaryota</taxon>
        <taxon>Fungi</taxon>
        <taxon>Dikarya</taxon>
        <taxon>Ascomycota</taxon>
        <taxon>Pezizomycotina</taxon>
        <taxon>Sordariomycetes</taxon>
        <taxon>Hypocreomycetidae</taxon>
        <taxon>Hypocreales</taxon>
        <taxon>Hypocreaceae</taxon>
        <taxon>Trichoderma</taxon>
    </lineage>
</organism>
<dbReference type="PANTHER" id="PTHR22760:SF4">
    <property type="entry name" value="GPI MANNOSYLTRANSFERASE 3"/>
    <property type="match status" value="1"/>
</dbReference>
<evidence type="ECO:0000256" key="10">
    <source>
        <dbReference type="ARBA" id="ARBA00023136"/>
    </source>
</evidence>
<feature type="region of interest" description="Disordered" evidence="13">
    <location>
        <begin position="391"/>
        <end position="419"/>
    </location>
</feature>
<dbReference type="AlphaFoldDB" id="A0A395NC01"/>